<feature type="region of interest" description="Disordered" evidence="1">
    <location>
        <begin position="106"/>
        <end position="170"/>
    </location>
</feature>
<proteinExistence type="predicted"/>
<reference evidence="3 4" key="1">
    <citation type="submission" date="2024-01" db="EMBL/GenBank/DDBJ databases">
        <title>A draft genome for the cacao thread blight pathogen Marasmiellus scandens.</title>
        <authorList>
            <person name="Baruah I.K."/>
            <person name="Leung J."/>
            <person name="Bukari Y."/>
            <person name="Amoako-Attah I."/>
            <person name="Meinhardt L.W."/>
            <person name="Bailey B.A."/>
            <person name="Cohen S.P."/>
        </authorList>
    </citation>
    <scope>NUCLEOTIDE SEQUENCE [LARGE SCALE GENOMIC DNA]</scope>
    <source>
        <strain evidence="3 4">GH-19</strain>
    </source>
</reference>
<feature type="signal peptide" evidence="2">
    <location>
        <begin position="1"/>
        <end position="19"/>
    </location>
</feature>
<dbReference type="EMBL" id="JBANRG010000024">
    <property type="protein sequence ID" value="KAK7454660.1"/>
    <property type="molecule type" value="Genomic_DNA"/>
</dbReference>
<keyword evidence="2" id="KW-0732">Signal</keyword>
<protein>
    <submittedName>
        <fullName evidence="3">Uncharacterized protein</fullName>
    </submittedName>
</protein>
<accession>A0ABR1JF16</accession>
<evidence type="ECO:0000313" key="4">
    <source>
        <dbReference type="Proteomes" id="UP001498398"/>
    </source>
</evidence>
<evidence type="ECO:0000313" key="3">
    <source>
        <dbReference type="EMBL" id="KAK7454660.1"/>
    </source>
</evidence>
<evidence type="ECO:0000256" key="1">
    <source>
        <dbReference type="SAM" id="MobiDB-lite"/>
    </source>
</evidence>
<sequence length="193" mass="18656">MKFLVAAAAAASLLPTIFGLTINTPSGVVQCQPSLLSWSDGTAPYFLSILPGGQVSATALKSFDSTNATSITWTVDIAAGTSITLQIRDSTGTVAYSDVVTIQSSSDDSCVSSSTAASGSTGAAVSTTANTGTGTSTGTVTGTTTRATSTSPSSSGSSTASSASTSSSNTALRGTVSYGAAGVAGLLGIVAAI</sequence>
<organism evidence="3 4">
    <name type="scientific">Marasmiellus scandens</name>
    <dbReference type="NCBI Taxonomy" id="2682957"/>
    <lineage>
        <taxon>Eukaryota</taxon>
        <taxon>Fungi</taxon>
        <taxon>Dikarya</taxon>
        <taxon>Basidiomycota</taxon>
        <taxon>Agaricomycotina</taxon>
        <taxon>Agaricomycetes</taxon>
        <taxon>Agaricomycetidae</taxon>
        <taxon>Agaricales</taxon>
        <taxon>Marasmiineae</taxon>
        <taxon>Omphalotaceae</taxon>
        <taxon>Marasmiellus</taxon>
    </lineage>
</organism>
<dbReference type="Proteomes" id="UP001498398">
    <property type="component" value="Unassembled WGS sequence"/>
</dbReference>
<name>A0ABR1JF16_9AGAR</name>
<dbReference type="PANTHER" id="PTHR37487">
    <property type="entry name" value="CHROMOSOME 1, WHOLE GENOME SHOTGUN SEQUENCE"/>
    <property type="match status" value="1"/>
</dbReference>
<comment type="caution">
    <text evidence="3">The sequence shown here is derived from an EMBL/GenBank/DDBJ whole genome shotgun (WGS) entry which is preliminary data.</text>
</comment>
<feature type="chain" id="PRO_5047326017" evidence="2">
    <location>
        <begin position="20"/>
        <end position="193"/>
    </location>
</feature>
<gene>
    <name evidence="3" type="ORF">VKT23_011413</name>
</gene>
<dbReference type="PANTHER" id="PTHR37487:SF2">
    <property type="entry name" value="EXPRESSED PROTEIN"/>
    <property type="match status" value="1"/>
</dbReference>
<evidence type="ECO:0000256" key="2">
    <source>
        <dbReference type="SAM" id="SignalP"/>
    </source>
</evidence>
<keyword evidence="4" id="KW-1185">Reference proteome</keyword>